<reference evidence="2" key="1">
    <citation type="journal article" date="2023" name="Nat. Plants">
        <title>Single-cell RNA sequencing provides a high-resolution roadmap for understanding the multicellular compartmentation of specialized metabolism.</title>
        <authorList>
            <person name="Sun S."/>
            <person name="Shen X."/>
            <person name="Li Y."/>
            <person name="Li Y."/>
            <person name="Wang S."/>
            <person name="Li R."/>
            <person name="Zhang H."/>
            <person name="Shen G."/>
            <person name="Guo B."/>
            <person name="Wei J."/>
            <person name="Xu J."/>
            <person name="St-Pierre B."/>
            <person name="Chen S."/>
            <person name="Sun C."/>
        </authorList>
    </citation>
    <scope>NUCLEOTIDE SEQUENCE [LARGE SCALE GENOMIC DNA]</scope>
</reference>
<comment type="caution">
    <text evidence="1">The sequence shown here is derived from an EMBL/GenBank/DDBJ whole genome shotgun (WGS) entry which is preliminary data.</text>
</comment>
<evidence type="ECO:0000313" key="2">
    <source>
        <dbReference type="Proteomes" id="UP001060085"/>
    </source>
</evidence>
<dbReference type="EMBL" id="CM044707">
    <property type="protein sequence ID" value="KAI5655772.1"/>
    <property type="molecule type" value="Genomic_DNA"/>
</dbReference>
<accession>A0ACC0A744</accession>
<protein>
    <submittedName>
        <fullName evidence="1">Uncharacterized protein</fullName>
    </submittedName>
</protein>
<evidence type="ECO:0000313" key="1">
    <source>
        <dbReference type="EMBL" id="KAI5655772.1"/>
    </source>
</evidence>
<dbReference type="Proteomes" id="UP001060085">
    <property type="component" value="Linkage Group LG07"/>
</dbReference>
<proteinExistence type="predicted"/>
<sequence length="146" mass="16150">MYRSSSSTRVSDEFFSNASSSPSLLLSSANPNKPTATTTDTDHLLPTLHPQSHVAKKEKYRLRSAENAIHLIPVLLVFCAVVLWFFSSPVDLVNKSDSIVARVGTSTTIGHVDIDHTKSSLKSNIEQEDQDSEYQSIESIDKKSDR</sequence>
<keyword evidence="2" id="KW-1185">Reference proteome</keyword>
<name>A0ACC0A744_CATRO</name>
<organism evidence="1 2">
    <name type="scientific">Catharanthus roseus</name>
    <name type="common">Madagascar periwinkle</name>
    <name type="synonym">Vinca rosea</name>
    <dbReference type="NCBI Taxonomy" id="4058"/>
    <lineage>
        <taxon>Eukaryota</taxon>
        <taxon>Viridiplantae</taxon>
        <taxon>Streptophyta</taxon>
        <taxon>Embryophyta</taxon>
        <taxon>Tracheophyta</taxon>
        <taxon>Spermatophyta</taxon>
        <taxon>Magnoliopsida</taxon>
        <taxon>eudicotyledons</taxon>
        <taxon>Gunneridae</taxon>
        <taxon>Pentapetalae</taxon>
        <taxon>asterids</taxon>
        <taxon>lamiids</taxon>
        <taxon>Gentianales</taxon>
        <taxon>Apocynaceae</taxon>
        <taxon>Rauvolfioideae</taxon>
        <taxon>Vinceae</taxon>
        <taxon>Catharanthinae</taxon>
        <taxon>Catharanthus</taxon>
    </lineage>
</organism>
<gene>
    <name evidence="1" type="ORF">M9H77_32959</name>
</gene>